<proteinExistence type="predicted"/>
<dbReference type="InterPro" id="IPR036388">
    <property type="entry name" value="WH-like_DNA-bd_sf"/>
</dbReference>
<dbReference type="InterPro" id="IPR011711">
    <property type="entry name" value="GntR_C"/>
</dbReference>
<keyword evidence="3" id="KW-0804">Transcription</keyword>
<dbReference type="Pfam" id="PF00392">
    <property type="entry name" value="GntR"/>
    <property type="match status" value="1"/>
</dbReference>
<sequence length="226" mass="25515">MTDNSRAATRVCTIIEQRIASGAYRDGDKLSEVALAEQLEVSRTPLREAFQTLAAIGLVELIPRRGAFVKRPSMTRLVEMFEVMAELEAWCVRLATRRMTAAQRLYLRQAALDCERALKEGAADRYHEANNRLHGKIYEASGNQVLAEEAQRMDRRLRPFRRRQLDVSGRLAASMREHGGFLDAMERGEADKAADLMRAHIMSLSTTYDRYLAMLGETADDHPADS</sequence>
<name>A0ABR9XAK7_9RHOB</name>
<keyword evidence="6" id="KW-1185">Reference proteome</keyword>
<dbReference type="InterPro" id="IPR036390">
    <property type="entry name" value="WH_DNA-bd_sf"/>
</dbReference>
<evidence type="ECO:0000313" key="5">
    <source>
        <dbReference type="EMBL" id="MBE9640507.1"/>
    </source>
</evidence>
<evidence type="ECO:0000256" key="1">
    <source>
        <dbReference type="ARBA" id="ARBA00023015"/>
    </source>
</evidence>
<dbReference type="CDD" id="cd07377">
    <property type="entry name" value="WHTH_GntR"/>
    <property type="match status" value="1"/>
</dbReference>
<dbReference type="SUPFAM" id="SSF48008">
    <property type="entry name" value="GntR ligand-binding domain-like"/>
    <property type="match status" value="1"/>
</dbReference>
<comment type="caution">
    <text evidence="5">The sequence shown here is derived from an EMBL/GenBank/DDBJ whole genome shotgun (WGS) entry which is preliminary data.</text>
</comment>
<dbReference type="SUPFAM" id="SSF46785">
    <property type="entry name" value="Winged helix' DNA-binding domain"/>
    <property type="match status" value="1"/>
</dbReference>
<dbReference type="SMART" id="SM00345">
    <property type="entry name" value="HTH_GNTR"/>
    <property type="match status" value="1"/>
</dbReference>
<dbReference type="SMART" id="SM00895">
    <property type="entry name" value="FCD"/>
    <property type="match status" value="1"/>
</dbReference>
<dbReference type="EMBL" id="JADFFK010000035">
    <property type="protein sequence ID" value="MBE9640507.1"/>
    <property type="molecule type" value="Genomic_DNA"/>
</dbReference>
<evidence type="ECO:0000259" key="4">
    <source>
        <dbReference type="PROSITE" id="PS50949"/>
    </source>
</evidence>
<evidence type="ECO:0000256" key="2">
    <source>
        <dbReference type="ARBA" id="ARBA00023125"/>
    </source>
</evidence>
<evidence type="ECO:0000256" key="3">
    <source>
        <dbReference type="ARBA" id="ARBA00023163"/>
    </source>
</evidence>
<dbReference type="Pfam" id="PF07729">
    <property type="entry name" value="FCD"/>
    <property type="match status" value="1"/>
</dbReference>
<protein>
    <submittedName>
        <fullName evidence="5">GntR family transcriptional regulator</fullName>
    </submittedName>
</protein>
<dbReference type="PANTHER" id="PTHR43537">
    <property type="entry name" value="TRANSCRIPTIONAL REGULATOR, GNTR FAMILY"/>
    <property type="match status" value="1"/>
</dbReference>
<dbReference type="PANTHER" id="PTHR43537:SF49">
    <property type="entry name" value="TRANSCRIPTIONAL REGULATORY PROTEIN"/>
    <property type="match status" value="1"/>
</dbReference>
<reference evidence="5 6" key="1">
    <citation type="journal article" date="2021" name="Int. J. Syst. Evol. Microbiol.">
        <title>Salipiger mangrovisoli sp. nov., isolated from mangrove soil and the proposal for the reclassification of Paraphaeobacter pallidus as Salipiger pallidus comb. nov.</title>
        <authorList>
            <person name="Du J."/>
            <person name="Liu Y."/>
            <person name="Pei T."/>
            <person name="Deng M.R."/>
            <person name="Zhu H."/>
        </authorList>
    </citation>
    <scope>NUCLEOTIDE SEQUENCE [LARGE SCALE GENOMIC DNA]</scope>
    <source>
        <strain evidence="5 6">6D45A</strain>
    </source>
</reference>
<keyword evidence="1" id="KW-0805">Transcription regulation</keyword>
<dbReference type="InterPro" id="IPR008920">
    <property type="entry name" value="TF_FadR/GntR_C"/>
</dbReference>
<accession>A0ABR9XAK7</accession>
<gene>
    <name evidence="5" type="ORF">IQ782_27010</name>
</gene>
<dbReference type="InterPro" id="IPR000524">
    <property type="entry name" value="Tscrpt_reg_HTH_GntR"/>
</dbReference>
<dbReference type="RefSeq" id="WP_194137776.1">
    <property type="nucleotide sequence ID" value="NZ_JADFFK010000035.1"/>
</dbReference>
<dbReference type="PROSITE" id="PS50949">
    <property type="entry name" value="HTH_GNTR"/>
    <property type="match status" value="1"/>
</dbReference>
<feature type="domain" description="HTH gntR-type" evidence="4">
    <location>
        <begin position="5"/>
        <end position="72"/>
    </location>
</feature>
<dbReference type="Gene3D" id="1.10.10.10">
    <property type="entry name" value="Winged helix-like DNA-binding domain superfamily/Winged helix DNA-binding domain"/>
    <property type="match status" value="1"/>
</dbReference>
<dbReference type="Proteomes" id="UP000607796">
    <property type="component" value="Unassembled WGS sequence"/>
</dbReference>
<keyword evidence="2" id="KW-0238">DNA-binding</keyword>
<dbReference type="Gene3D" id="1.20.120.530">
    <property type="entry name" value="GntR ligand-binding domain-like"/>
    <property type="match status" value="1"/>
</dbReference>
<dbReference type="PRINTS" id="PR00035">
    <property type="entry name" value="HTHGNTR"/>
</dbReference>
<evidence type="ECO:0000313" key="6">
    <source>
        <dbReference type="Proteomes" id="UP000607796"/>
    </source>
</evidence>
<organism evidence="5 6">
    <name type="scientific">Salipiger mangrovisoli</name>
    <dbReference type="NCBI Taxonomy" id="2865933"/>
    <lineage>
        <taxon>Bacteria</taxon>
        <taxon>Pseudomonadati</taxon>
        <taxon>Pseudomonadota</taxon>
        <taxon>Alphaproteobacteria</taxon>
        <taxon>Rhodobacterales</taxon>
        <taxon>Roseobacteraceae</taxon>
        <taxon>Salipiger</taxon>
    </lineage>
</organism>